<dbReference type="EMBL" id="LDTE01000009">
    <property type="protein sequence ID" value="KTW02806.1"/>
    <property type="molecule type" value="Genomic_DNA"/>
</dbReference>
<dbReference type="PATRIC" id="fig|33051.4.peg.3703"/>
<reference evidence="1 2" key="1">
    <citation type="journal article" date="2016" name="Front. Microbiol.">
        <title>Genomic Resource of Rice Seed Associated Bacteria.</title>
        <authorList>
            <person name="Midha S."/>
            <person name="Bansal K."/>
            <person name="Sharma S."/>
            <person name="Kumar N."/>
            <person name="Patil P.P."/>
            <person name="Chaudhry V."/>
            <person name="Patil P.B."/>
        </authorList>
    </citation>
    <scope>NUCLEOTIDE SEQUENCE [LARGE SCALE GENOMIC DNA]</scope>
    <source>
        <strain evidence="1 2">SB4</strain>
    </source>
</reference>
<gene>
    <name evidence="1" type="ORF">SB4_02080</name>
</gene>
<comment type="caution">
    <text evidence="1">The sequence shown here is derived from an EMBL/GenBank/DDBJ whole genome shotgun (WGS) entry which is preliminary data.</text>
</comment>
<evidence type="ECO:0000313" key="1">
    <source>
        <dbReference type="EMBL" id="KTW02806.1"/>
    </source>
</evidence>
<dbReference type="RefSeq" id="WP_058751218.1">
    <property type="nucleotide sequence ID" value="NZ_LDTE01000009.1"/>
</dbReference>
<protein>
    <recommendedName>
        <fullName evidence="3">XRE family transcriptional regulator</fullName>
    </recommendedName>
</protein>
<dbReference type="OrthoDB" id="7583631at2"/>
<dbReference type="Proteomes" id="UP000074072">
    <property type="component" value="Unassembled WGS sequence"/>
</dbReference>
<evidence type="ECO:0008006" key="3">
    <source>
        <dbReference type="Google" id="ProtNLM"/>
    </source>
</evidence>
<sequence>MRSKLSLGTRPPHEAARRIAQWVMTLPGGVQEAADALNMPADWVQRMVADEMVPGLDDGLRLHKLIGVTARMFRVPARGGWFDRVPFAQAG</sequence>
<evidence type="ECO:0000313" key="2">
    <source>
        <dbReference type="Proteomes" id="UP000074072"/>
    </source>
</evidence>
<dbReference type="AlphaFoldDB" id="A0A147J2B9"/>
<name>A0A147J2B9_9SPHN</name>
<accession>A0A147J2B9</accession>
<organism evidence="1 2">
    <name type="scientific">Sphingomonas sanguinis</name>
    <dbReference type="NCBI Taxonomy" id="33051"/>
    <lineage>
        <taxon>Bacteria</taxon>
        <taxon>Pseudomonadati</taxon>
        <taxon>Pseudomonadota</taxon>
        <taxon>Alphaproteobacteria</taxon>
        <taxon>Sphingomonadales</taxon>
        <taxon>Sphingomonadaceae</taxon>
        <taxon>Sphingomonas</taxon>
    </lineage>
</organism>
<proteinExistence type="predicted"/>